<sequence length="372" mass="41758">MKLVMVGPVPPPLGGISIHIRRLSERLRAEGMECVIYNEANRADDALQAQPIGSYKKLLLLLPFIRGDLFHFHSIDARIRMLLGAYKAFGKKIVLTIHGDSLALQLNQARPLARSLLLGSLKRLDYIVCVNEATTRMLLEFGFEPSRVGTIPAYIHPVERSADALKIPAEVHRFMAGEDFLISANGFVRLMEQGDLYGLDLLVELMRTLSDQGLPARLLFAMLGASEQSPDERAYYGLIQQRVRAYGLSDNVYFYEASDTEFYPILQESSLFIRPTRLDGYGVSIAEALHYQVPAIASDVCKRPEGTLLFRSGDLQELVLRVRETMQEYGRCKREAVSRMVDDYAADVMAIYNQISGVSVPAERKVITRANR</sequence>
<evidence type="ECO:0000313" key="3">
    <source>
        <dbReference type="Proteomes" id="UP001343257"/>
    </source>
</evidence>
<keyword evidence="2" id="KW-0328">Glycosyltransferase</keyword>
<organism evidence="2 3">
    <name type="scientific">Paenibacillus chibensis</name>
    <dbReference type="NCBI Taxonomy" id="59846"/>
    <lineage>
        <taxon>Bacteria</taxon>
        <taxon>Bacillati</taxon>
        <taxon>Bacillota</taxon>
        <taxon>Bacilli</taxon>
        <taxon>Bacillales</taxon>
        <taxon>Paenibacillaceae</taxon>
        <taxon>Paenibacillus</taxon>
    </lineage>
</organism>
<dbReference type="Pfam" id="PF13692">
    <property type="entry name" value="Glyco_trans_1_4"/>
    <property type="match status" value="1"/>
</dbReference>
<dbReference type="EMBL" id="JARTLD010000001">
    <property type="protein sequence ID" value="MED5015709.1"/>
    <property type="molecule type" value="Genomic_DNA"/>
</dbReference>
<proteinExistence type="predicted"/>
<feature type="domain" description="Glycosyltransferase subfamily 4-like N-terminal" evidence="1">
    <location>
        <begin position="14"/>
        <end position="152"/>
    </location>
</feature>
<evidence type="ECO:0000259" key="1">
    <source>
        <dbReference type="Pfam" id="PF13439"/>
    </source>
</evidence>
<dbReference type="InterPro" id="IPR028098">
    <property type="entry name" value="Glyco_trans_4-like_N"/>
</dbReference>
<dbReference type="SUPFAM" id="SSF53756">
    <property type="entry name" value="UDP-Glycosyltransferase/glycogen phosphorylase"/>
    <property type="match status" value="1"/>
</dbReference>
<dbReference type="Pfam" id="PF13439">
    <property type="entry name" value="Glyco_transf_4"/>
    <property type="match status" value="1"/>
</dbReference>
<evidence type="ECO:0000313" key="2">
    <source>
        <dbReference type="EMBL" id="MED5015709.1"/>
    </source>
</evidence>
<keyword evidence="3" id="KW-1185">Reference proteome</keyword>
<comment type="caution">
    <text evidence="2">The sequence shown here is derived from an EMBL/GenBank/DDBJ whole genome shotgun (WGS) entry which is preliminary data.</text>
</comment>
<dbReference type="PANTHER" id="PTHR12526">
    <property type="entry name" value="GLYCOSYLTRANSFERASE"/>
    <property type="match status" value="1"/>
</dbReference>
<dbReference type="EC" id="2.4.-.-" evidence="2"/>
<dbReference type="GO" id="GO:0016757">
    <property type="term" value="F:glycosyltransferase activity"/>
    <property type="evidence" value="ECO:0007669"/>
    <property type="project" value="UniProtKB-KW"/>
</dbReference>
<dbReference type="RefSeq" id="WP_328274357.1">
    <property type="nucleotide sequence ID" value="NZ_JARTLD010000001.1"/>
</dbReference>
<reference evidence="2 3" key="1">
    <citation type="submission" date="2023-03" db="EMBL/GenBank/DDBJ databases">
        <title>Bacillus Genome Sequencing.</title>
        <authorList>
            <person name="Dunlap C."/>
        </authorList>
    </citation>
    <scope>NUCLEOTIDE SEQUENCE [LARGE SCALE GENOMIC DNA]</scope>
    <source>
        <strain evidence="2 3">NRS-52</strain>
    </source>
</reference>
<dbReference type="Gene3D" id="3.40.50.2000">
    <property type="entry name" value="Glycogen Phosphorylase B"/>
    <property type="match status" value="2"/>
</dbReference>
<accession>A0ABU6PMQ9</accession>
<name>A0ABU6PMQ9_9BACL</name>
<dbReference type="Proteomes" id="UP001343257">
    <property type="component" value="Unassembled WGS sequence"/>
</dbReference>
<protein>
    <submittedName>
        <fullName evidence="2">Glycosyltransferase family 4 protein</fullName>
        <ecNumber evidence="2">2.4.-.-</ecNumber>
    </submittedName>
</protein>
<keyword evidence="2" id="KW-0808">Transferase</keyword>
<dbReference type="CDD" id="cd03801">
    <property type="entry name" value="GT4_PimA-like"/>
    <property type="match status" value="1"/>
</dbReference>
<gene>
    <name evidence="2" type="ORF">P9847_00140</name>
</gene>